<evidence type="ECO:0000313" key="3">
    <source>
        <dbReference type="EMBL" id="QKV20316.1"/>
    </source>
</evidence>
<dbReference type="PANTHER" id="PTHR33164:SF43">
    <property type="entry name" value="HTH-TYPE TRANSCRIPTIONAL REPRESSOR YETL"/>
    <property type="match status" value="1"/>
</dbReference>
<dbReference type="Proteomes" id="UP000509367">
    <property type="component" value="Chromosome"/>
</dbReference>
<feature type="region of interest" description="Disordered" evidence="1">
    <location>
        <begin position="147"/>
        <end position="170"/>
    </location>
</feature>
<gene>
    <name evidence="3" type="ORF">HTY61_18605</name>
</gene>
<dbReference type="KEGG" id="orm:HTY61_18605"/>
<evidence type="ECO:0000256" key="1">
    <source>
        <dbReference type="SAM" id="MobiDB-lite"/>
    </source>
</evidence>
<organism evidence="3 4">
    <name type="scientific">Oricola thermophila</name>
    <dbReference type="NCBI Taxonomy" id="2742145"/>
    <lineage>
        <taxon>Bacteria</taxon>
        <taxon>Pseudomonadati</taxon>
        <taxon>Pseudomonadota</taxon>
        <taxon>Alphaproteobacteria</taxon>
        <taxon>Hyphomicrobiales</taxon>
        <taxon>Ahrensiaceae</taxon>
        <taxon>Oricola</taxon>
    </lineage>
</organism>
<name>A0A6N1VH94_9HYPH</name>
<reference evidence="3 4" key="1">
    <citation type="submission" date="2020-06" db="EMBL/GenBank/DDBJ databases">
        <title>Oricola thermophila sp. nov. isolated from a tidal sediments.</title>
        <authorList>
            <person name="Kwon K.K."/>
            <person name="Yang S.-H."/>
            <person name="Park M.-J."/>
        </authorList>
    </citation>
    <scope>NUCLEOTIDE SEQUENCE [LARGE SCALE GENOMIC DNA]</scope>
    <source>
        <strain evidence="3 4">MEBiC13590</strain>
    </source>
</reference>
<proteinExistence type="predicted"/>
<dbReference type="InterPro" id="IPR036390">
    <property type="entry name" value="WH_DNA-bd_sf"/>
</dbReference>
<evidence type="ECO:0000313" key="4">
    <source>
        <dbReference type="Proteomes" id="UP000509367"/>
    </source>
</evidence>
<keyword evidence="4" id="KW-1185">Reference proteome</keyword>
<dbReference type="SMART" id="SM00347">
    <property type="entry name" value="HTH_MARR"/>
    <property type="match status" value="1"/>
</dbReference>
<dbReference type="EMBL" id="CP054836">
    <property type="protein sequence ID" value="QKV20316.1"/>
    <property type="molecule type" value="Genomic_DNA"/>
</dbReference>
<dbReference type="GO" id="GO:0003700">
    <property type="term" value="F:DNA-binding transcription factor activity"/>
    <property type="evidence" value="ECO:0007669"/>
    <property type="project" value="InterPro"/>
</dbReference>
<sequence>MNRYYIEKDAEEATNLLASLQNTARNSRTHMARRLQSIGLYAGQESILELLAKEDGQALGQLAAALGVKPPTVTKSVTRLQEQEIVERRPSESDARLIHVWLTEKGRALLDNMQDAIRESEARALDGIKKKERKALARILARIDANLSGTATRPKKKRKSGNRKKKPAVE</sequence>
<dbReference type="AlphaFoldDB" id="A0A6N1VH94"/>
<dbReference type="PANTHER" id="PTHR33164">
    <property type="entry name" value="TRANSCRIPTIONAL REGULATOR, MARR FAMILY"/>
    <property type="match status" value="1"/>
</dbReference>
<evidence type="ECO:0000259" key="2">
    <source>
        <dbReference type="PROSITE" id="PS50995"/>
    </source>
</evidence>
<dbReference type="SUPFAM" id="SSF46785">
    <property type="entry name" value="Winged helix' DNA-binding domain"/>
    <property type="match status" value="1"/>
</dbReference>
<dbReference type="GO" id="GO:0006950">
    <property type="term" value="P:response to stress"/>
    <property type="evidence" value="ECO:0007669"/>
    <property type="project" value="TreeGrafter"/>
</dbReference>
<dbReference type="Gene3D" id="1.10.10.10">
    <property type="entry name" value="Winged helix-like DNA-binding domain superfamily/Winged helix DNA-binding domain"/>
    <property type="match status" value="1"/>
</dbReference>
<feature type="domain" description="HTH marR-type" evidence="2">
    <location>
        <begin position="13"/>
        <end position="145"/>
    </location>
</feature>
<dbReference type="InterPro" id="IPR036388">
    <property type="entry name" value="WH-like_DNA-bd_sf"/>
</dbReference>
<feature type="compositionally biased region" description="Basic residues" evidence="1">
    <location>
        <begin position="153"/>
        <end position="170"/>
    </location>
</feature>
<protein>
    <submittedName>
        <fullName evidence="3">MarR family transcriptional regulator</fullName>
    </submittedName>
</protein>
<dbReference type="PROSITE" id="PS50995">
    <property type="entry name" value="HTH_MARR_2"/>
    <property type="match status" value="1"/>
</dbReference>
<dbReference type="InterPro" id="IPR000835">
    <property type="entry name" value="HTH_MarR-typ"/>
</dbReference>
<dbReference type="RefSeq" id="WP_175278207.1">
    <property type="nucleotide sequence ID" value="NZ_CP054836.1"/>
</dbReference>
<dbReference type="PRINTS" id="PR00598">
    <property type="entry name" value="HTHMARR"/>
</dbReference>
<accession>A0A6N1VH94</accession>
<dbReference type="Pfam" id="PF01047">
    <property type="entry name" value="MarR"/>
    <property type="match status" value="1"/>
</dbReference>
<dbReference type="InterPro" id="IPR039422">
    <property type="entry name" value="MarR/SlyA-like"/>
</dbReference>